<dbReference type="Proteomes" id="UP000011518">
    <property type="component" value="Unassembled WGS sequence"/>
</dbReference>
<reference evidence="2" key="1">
    <citation type="submission" date="2012-07" db="EMBL/GenBank/DDBJ databases">
        <title>Genome of the Chinese tree shrew, a rising model animal genetically related to primates.</title>
        <authorList>
            <person name="Zhang G."/>
            <person name="Fan Y."/>
            <person name="Yao Y."/>
            <person name="Huang Z."/>
        </authorList>
    </citation>
    <scope>NUCLEOTIDE SEQUENCE [LARGE SCALE GENOMIC DNA]</scope>
</reference>
<dbReference type="InParanoid" id="L9KHT6"/>
<evidence type="ECO:0000313" key="1">
    <source>
        <dbReference type="EMBL" id="ELW62034.1"/>
    </source>
</evidence>
<keyword evidence="2" id="KW-1185">Reference proteome</keyword>
<organism evidence="1 2">
    <name type="scientific">Tupaia chinensis</name>
    <name type="common">Chinese tree shrew</name>
    <name type="synonym">Tupaia belangeri chinensis</name>
    <dbReference type="NCBI Taxonomy" id="246437"/>
    <lineage>
        <taxon>Eukaryota</taxon>
        <taxon>Metazoa</taxon>
        <taxon>Chordata</taxon>
        <taxon>Craniata</taxon>
        <taxon>Vertebrata</taxon>
        <taxon>Euteleostomi</taxon>
        <taxon>Mammalia</taxon>
        <taxon>Eutheria</taxon>
        <taxon>Euarchontoglires</taxon>
        <taxon>Scandentia</taxon>
        <taxon>Tupaiidae</taxon>
        <taxon>Tupaia</taxon>
    </lineage>
</organism>
<proteinExistence type="predicted"/>
<dbReference type="AlphaFoldDB" id="L9KHT6"/>
<dbReference type="EMBL" id="KB320843">
    <property type="protein sequence ID" value="ELW62034.1"/>
    <property type="molecule type" value="Genomic_DNA"/>
</dbReference>
<accession>L9KHT6</accession>
<name>L9KHT6_TUPCH</name>
<evidence type="ECO:0000313" key="2">
    <source>
        <dbReference type="Proteomes" id="UP000011518"/>
    </source>
</evidence>
<sequence>MEGEVGKVMAKGFRACALRSLRLGPASFLASASFGRCRSEEHPPGKWVKTWRNLMQAQGPATLQQDFLSPEQPVAGPLGDTSAVAEARAEKTSGGPRVPLTMVVGAVVTSVPCYHQGAEWAPVEAA</sequence>
<protein>
    <submittedName>
        <fullName evidence="1">Uncharacterized protein</fullName>
    </submittedName>
</protein>
<reference evidence="2" key="2">
    <citation type="journal article" date="2013" name="Nat. Commun.">
        <title>Genome of the Chinese tree shrew.</title>
        <authorList>
            <person name="Fan Y."/>
            <person name="Huang Z.Y."/>
            <person name="Cao C.C."/>
            <person name="Chen C.S."/>
            <person name="Chen Y.X."/>
            <person name="Fan D.D."/>
            <person name="He J."/>
            <person name="Hou H.L."/>
            <person name="Hu L."/>
            <person name="Hu X.T."/>
            <person name="Jiang X.T."/>
            <person name="Lai R."/>
            <person name="Lang Y.S."/>
            <person name="Liang B."/>
            <person name="Liao S.G."/>
            <person name="Mu D."/>
            <person name="Ma Y.Y."/>
            <person name="Niu Y.Y."/>
            <person name="Sun X.Q."/>
            <person name="Xia J.Q."/>
            <person name="Xiao J."/>
            <person name="Xiong Z.Q."/>
            <person name="Xu L."/>
            <person name="Yang L."/>
            <person name="Zhang Y."/>
            <person name="Zhao W."/>
            <person name="Zhao X.D."/>
            <person name="Zheng Y.T."/>
            <person name="Zhou J.M."/>
            <person name="Zhu Y.B."/>
            <person name="Zhang G.J."/>
            <person name="Wang J."/>
            <person name="Yao Y.G."/>
        </authorList>
    </citation>
    <scope>NUCLEOTIDE SEQUENCE [LARGE SCALE GENOMIC DNA]</scope>
</reference>
<gene>
    <name evidence="1" type="ORF">TREES_T100004253</name>
</gene>